<dbReference type="AlphaFoldDB" id="A0A814B7B8"/>
<gene>
    <name evidence="1" type="ORF">OXX778_LOCUS12480</name>
</gene>
<dbReference type="Proteomes" id="UP000663879">
    <property type="component" value="Unassembled WGS sequence"/>
</dbReference>
<name>A0A814B7B8_9BILA</name>
<protein>
    <submittedName>
        <fullName evidence="1">Uncharacterized protein</fullName>
    </submittedName>
</protein>
<evidence type="ECO:0000313" key="1">
    <source>
        <dbReference type="EMBL" id="CAF0922880.1"/>
    </source>
</evidence>
<accession>A0A814B7B8</accession>
<sequence>MNESTRKPHLEGSGNDMIGNHTQIELYNLNDTIYLNEYKNAECEIAIDNFVLKGYYFSLQKLIDKSRNWKKWKKYMLILKSIIISNQNHMNSINIQTKDKSNNNFHPTDSFSTNPDQNFFSKSANTSNSIISESNQDDLFLIPTPDNKSQCDNTLLDLETDEKPSDEYELLLTAELTLGDSAQKKKQLNHYHLRQHH</sequence>
<feature type="non-terminal residue" evidence="1">
    <location>
        <position position="1"/>
    </location>
</feature>
<organism evidence="1 2">
    <name type="scientific">Brachionus calyciflorus</name>
    <dbReference type="NCBI Taxonomy" id="104777"/>
    <lineage>
        <taxon>Eukaryota</taxon>
        <taxon>Metazoa</taxon>
        <taxon>Spiralia</taxon>
        <taxon>Gnathifera</taxon>
        <taxon>Rotifera</taxon>
        <taxon>Eurotatoria</taxon>
        <taxon>Monogononta</taxon>
        <taxon>Pseudotrocha</taxon>
        <taxon>Ploima</taxon>
        <taxon>Brachionidae</taxon>
        <taxon>Brachionus</taxon>
    </lineage>
</organism>
<comment type="caution">
    <text evidence="1">The sequence shown here is derived from an EMBL/GenBank/DDBJ whole genome shotgun (WGS) entry which is preliminary data.</text>
</comment>
<proteinExistence type="predicted"/>
<evidence type="ECO:0000313" key="2">
    <source>
        <dbReference type="Proteomes" id="UP000663879"/>
    </source>
</evidence>
<keyword evidence="2" id="KW-1185">Reference proteome</keyword>
<dbReference type="EMBL" id="CAJNOC010002268">
    <property type="protein sequence ID" value="CAF0922880.1"/>
    <property type="molecule type" value="Genomic_DNA"/>
</dbReference>
<reference evidence="1" key="1">
    <citation type="submission" date="2021-02" db="EMBL/GenBank/DDBJ databases">
        <authorList>
            <person name="Nowell W R."/>
        </authorList>
    </citation>
    <scope>NUCLEOTIDE SEQUENCE</scope>
    <source>
        <strain evidence="1">Ploen Becks lab</strain>
    </source>
</reference>